<comment type="caution">
    <text evidence="1">The sequence shown here is derived from an EMBL/GenBank/DDBJ whole genome shotgun (WGS) entry which is preliminary data.</text>
</comment>
<keyword evidence="2" id="KW-1185">Reference proteome</keyword>
<accession>A0ABU2B4G6</accession>
<dbReference type="Proteomes" id="UP001183619">
    <property type="component" value="Unassembled WGS sequence"/>
</dbReference>
<evidence type="ECO:0000313" key="2">
    <source>
        <dbReference type="Proteomes" id="UP001183619"/>
    </source>
</evidence>
<dbReference type="EMBL" id="JAVDYF010000001">
    <property type="protein sequence ID" value="MDR7353507.1"/>
    <property type="molecule type" value="Genomic_DNA"/>
</dbReference>
<name>A0ABU2B4G6_9CORY</name>
<evidence type="ECO:0000313" key="1">
    <source>
        <dbReference type="EMBL" id="MDR7353507.1"/>
    </source>
</evidence>
<gene>
    <name evidence="1" type="ORF">J2S37_000045</name>
</gene>
<proteinExistence type="predicted"/>
<reference evidence="1 2" key="1">
    <citation type="submission" date="2023-07" db="EMBL/GenBank/DDBJ databases">
        <title>Sequencing the genomes of 1000 actinobacteria strains.</title>
        <authorList>
            <person name="Klenk H.-P."/>
        </authorList>
    </citation>
    <scope>NUCLEOTIDE SEQUENCE [LARGE SCALE GENOMIC DNA]</scope>
    <source>
        <strain evidence="1 2">DSM 44508</strain>
    </source>
</reference>
<protein>
    <submittedName>
        <fullName evidence="1">Uncharacterized protein</fullName>
    </submittedName>
</protein>
<organism evidence="1 2">
    <name type="scientific">Corynebacterium felinum</name>
    <dbReference type="NCBI Taxonomy" id="131318"/>
    <lineage>
        <taxon>Bacteria</taxon>
        <taxon>Bacillati</taxon>
        <taxon>Actinomycetota</taxon>
        <taxon>Actinomycetes</taxon>
        <taxon>Mycobacteriales</taxon>
        <taxon>Corynebacteriaceae</taxon>
        <taxon>Corynebacterium</taxon>
    </lineage>
</organism>
<sequence length="70" mass="8299">MRGYLIEYNPRTGAVSIETFNSLREATLERLKRERCNENQDVELVTVASHSEEDLKRSHSRYFMNEMFVT</sequence>